<feature type="compositionally biased region" description="Basic residues" evidence="7">
    <location>
        <begin position="331"/>
        <end position="349"/>
    </location>
</feature>
<evidence type="ECO:0000256" key="6">
    <source>
        <dbReference type="PROSITE-ProRule" id="PRU01240"/>
    </source>
</evidence>
<dbReference type="InterPro" id="IPR050131">
    <property type="entry name" value="Peptidase_S8_subtilisin-like"/>
</dbReference>
<evidence type="ECO:0000313" key="10">
    <source>
        <dbReference type="Proteomes" id="UP000654993"/>
    </source>
</evidence>
<dbReference type="Pfam" id="PF00082">
    <property type="entry name" value="Peptidase_S8"/>
    <property type="match status" value="1"/>
</dbReference>
<evidence type="ECO:0000256" key="7">
    <source>
        <dbReference type="SAM" id="MobiDB-lite"/>
    </source>
</evidence>
<dbReference type="PANTHER" id="PTHR43806">
    <property type="entry name" value="PEPTIDASE S8"/>
    <property type="match status" value="1"/>
</dbReference>
<dbReference type="Proteomes" id="UP000654993">
    <property type="component" value="Unassembled WGS sequence"/>
</dbReference>
<dbReference type="GO" id="GO:0004252">
    <property type="term" value="F:serine-type endopeptidase activity"/>
    <property type="evidence" value="ECO:0007669"/>
    <property type="project" value="UniProtKB-UniRule"/>
</dbReference>
<dbReference type="GO" id="GO:0046872">
    <property type="term" value="F:metal ion binding"/>
    <property type="evidence" value="ECO:0007669"/>
    <property type="project" value="UniProtKB-KW"/>
</dbReference>
<evidence type="ECO:0000259" key="8">
    <source>
        <dbReference type="Pfam" id="PF00082"/>
    </source>
</evidence>
<dbReference type="InterPro" id="IPR022398">
    <property type="entry name" value="Peptidase_S8_His-AS"/>
</dbReference>
<dbReference type="GO" id="GO:0006508">
    <property type="term" value="P:proteolysis"/>
    <property type="evidence" value="ECO:0007669"/>
    <property type="project" value="UniProtKB-KW"/>
</dbReference>
<dbReference type="Gene3D" id="3.40.50.200">
    <property type="entry name" value="Peptidase S8/S53 domain"/>
    <property type="match status" value="1"/>
</dbReference>
<feature type="active site" description="Charge relay system" evidence="6">
    <location>
        <position position="71"/>
    </location>
</feature>
<gene>
    <name evidence="9" type="ORF">PRECH8_05130</name>
</gene>
<keyword evidence="5 6" id="KW-0720">Serine protease</keyword>
<accession>A0A916QAK7</accession>
<evidence type="ECO:0000256" key="3">
    <source>
        <dbReference type="ARBA" id="ARBA00022723"/>
    </source>
</evidence>
<feature type="region of interest" description="Disordered" evidence="7">
    <location>
        <begin position="320"/>
        <end position="349"/>
    </location>
</feature>
<dbReference type="PROSITE" id="PS51892">
    <property type="entry name" value="SUBTILASE"/>
    <property type="match status" value="1"/>
</dbReference>
<sequence>MKTQRAGGISSQSEYIIPHFWASALELPLQLFRQQPWRTQTPFISWGAKCIRAHKVWKHIPKRKIHIAIIDTGLDYSHKDLARTTGAGYNVLHPDSPPHDDNGHGTHIAGTIAATNPESGMTGTAPQTIIHPVKAFDQSGSARISDIVSGIEWCIKNRMDIINMSFGMQQSSPLLRDAVRRAARAGIIIVASAGNDGKRRADYPARYPEAISVGAATRQGKILNISNRGRYIDLYAPGEEVVSTWLNGRYHALSGTSMAASYVSGACALLLAVKPGLTSKQVKRLLKRSQTPVSPAKKQGKTGVGIINVHRAVMRLLNKNHMRSGADTPTRRRTLRRTVRTQKTKARRA</sequence>
<dbReference type="AlphaFoldDB" id="A0A916QAK7"/>
<keyword evidence="4 6" id="KW-0378">Hydrolase</keyword>
<evidence type="ECO:0000256" key="1">
    <source>
        <dbReference type="ARBA" id="ARBA00011073"/>
    </source>
</evidence>
<dbReference type="EMBL" id="BMAQ01000004">
    <property type="protein sequence ID" value="GFR37217.1"/>
    <property type="molecule type" value="Genomic_DNA"/>
</dbReference>
<protein>
    <recommendedName>
        <fullName evidence="8">Peptidase S8/S53 domain-containing protein</fullName>
    </recommendedName>
</protein>
<evidence type="ECO:0000256" key="5">
    <source>
        <dbReference type="ARBA" id="ARBA00022825"/>
    </source>
</evidence>
<keyword evidence="10" id="KW-1185">Reference proteome</keyword>
<keyword evidence="3" id="KW-0479">Metal-binding</keyword>
<comment type="caution">
    <text evidence="9">The sequence shown here is derived from an EMBL/GenBank/DDBJ whole genome shotgun (WGS) entry which is preliminary data.</text>
</comment>
<dbReference type="InterPro" id="IPR000209">
    <property type="entry name" value="Peptidase_S8/S53_dom"/>
</dbReference>
<keyword evidence="2 6" id="KW-0645">Protease</keyword>
<evidence type="ECO:0000256" key="2">
    <source>
        <dbReference type="ARBA" id="ARBA00022670"/>
    </source>
</evidence>
<evidence type="ECO:0000256" key="4">
    <source>
        <dbReference type="ARBA" id="ARBA00022801"/>
    </source>
</evidence>
<dbReference type="InterPro" id="IPR015500">
    <property type="entry name" value="Peptidase_S8_subtilisin-rel"/>
</dbReference>
<feature type="active site" description="Charge relay system" evidence="6">
    <location>
        <position position="104"/>
    </location>
</feature>
<feature type="active site" description="Charge relay system" evidence="6">
    <location>
        <position position="257"/>
    </location>
</feature>
<reference evidence="9" key="2">
    <citation type="journal article" date="2021" name="Data Brief">
        <title>Draft genome sequence data of the facultative, thermophilic, xylanolytic bacterium Paenibacillus sp. strain DA-C8.</title>
        <authorList>
            <person name="Chhe C."/>
            <person name="Uke A."/>
            <person name="Baramee S."/>
            <person name="Ungkulpasvich U."/>
            <person name="Tachaapaikoon C."/>
            <person name="Pason P."/>
            <person name="Waeonukul R."/>
            <person name="Ratanakhanokchai K."/>
            <person name="Kosugi A."/>
        </authorList>
    </citation>
    <scope>NUCLEOTIDE SEQUENCE</scope>
    <source>
        <strain evidence="9">DA-C8</strain>
    </source>
</reference>
<dbReference type="PROSITE" id="PS00136">
    <property type="entry name" value="SUBTILASE_ASP"/>
    <property type="match status" value="1"/>
</dbReference>
<dbReference type="SUPFAM" id="SSF52743">
    <property type="entry name" value="Subtilisin-like"/>
    <property type="match status" value="1"/>
</dbReference>
<feature type="domain" description="Peptidase S8/S53" evidence="8">
    <location>
        <begin position="63"/>
        <end position="303"/>
    </location>
</feature>
<dbReference type="InterPro" id="IPR034202">
    <property type="entry name" value="Subtilisin_Carlsberg-like"/>
</dbReference>
<dbReference type="PRINTS" id="PR00723">
    <property type="entry name" value="SUBTILISIN"/>
</dbReference>
<dbReference type="InterPro" id="IPR023827">
    <property type="entry name" value="Peptidase_S8_Asp-AS"/>
</dbReference>
<dbReference type="RefSeq" id="WP_200965517.1">
    <property type="nucleotide sequence ID" value="NZ_BMAQ01000004.1"/>
</dbReference>
<reference evidence="9" key="1">
    <citation type="submission" date="2020-08" db="EMBL/GenBank/DDBJ databases">
        <authorList>
            <person name="Uke A."/>
            <person name="Chhe C."/>
            <person name="Baramee S."/>
            <person name="Kosugi A."/>
        </authorList>
    </citation>
    <scope>NUCLEOTIDE SEQUENCE</scope>
    <source>
        <strain evidence="9">DA-C8</strain>
    </source>
</reference>
<dbReference type="InterPro" id="IPR036852">
    <property type="entry name" value="Peptidase_S8/S53_dom_sf"/>
</dbReference>
<proteinExistence type="inferred from homology"/>
<dbReference type="PROSITE" id="PS00137">
    <property type="entry name" value="SUBTILASE_HIS"/>
    <property type="match status" value="1"/>
</dbReference>
<evidence type="ECO:0000313" key="9">
    <source>
        <dbReference type="EMBL" id="GFR37217.1"/>
    </source>
</evidence>
<dbReference type="PANTHER" id="PTHR43806:SF11">
    <property type="entry name" value="CEREVISIN-RELATED"/>
    <property type="match status" value="1"/>
</dbReference>
<comment type="similarity">
    <text evidence="1 6">Belongs to the peptidase S8 family.</text>
</comment>
<organism evidence="9 10">
    <name type="scientific">Insulibacter thermoxylanivorax</name>
    <dbReference type="NCBI Taxonomy" id="2749268"/>
    <lineage>
        <taxon>Bacteria</taxon>
        <taxon>Bacillati</taxon>
        <taxon>Bacillota</taxon>
        <taxon>Bacilli</taxon>
        <taxon>Bacillales</taxon>
        <taxon>Paenibacillaceae</taxon>
        <taxon>Insulibacter</taxon>
    </lineage>
</organism>
<name>A0A916QAK7_9BACL</name>
<dbReference type="CDD" id="cd07477">
    <property type="entry name" value="Peptidases_S8_Subtilisin_subset"/>
    <property type="match status" value="1"/>
</dbReference>